<dbReference type="AlphaFoldDB" id="D8RYS5"/>
<evidence type="ECO:0000256" key="9">
    <source>
        <dbReference type="RuleBase" id="RU363127"/>
    </source>
</evidence>
<evidence type="ECO:0000256" key="8">
    <source>
        <dbReference type="ARBA" id="ARBA00023180"/>
    </source>
</evidence>
<dbReference type="InterPro" id="IPR029044">
    <property type="entry name" value="Nucleotide-diphossugar_trans"/>
</dbReference>
<dbReference type="GO" id="GO:0042285">
    <property type="term" value="F:xylosyltransferase activity"/>
    <property type="evidence" value="ECO:0000318"/>
    <property type="project" value="GO_Central"/>
</dbReference>
<evidence type="ECO:0000256" key="4">
    <source>
        <dbReference type="ARBA" id="ARBA00022692"/>
    </source>
</evidence>
<evidence type="ECO:0000256" key="3">
    <source>
        <dbReference type="ARBA" id="ARBA00022679"/>
    </source>
</evidence>
<dbReference type="EMBL" id="GL377595">
    <property type="protein sequence ID" value="EFJ22624.1"/>
    <property type="molecule type" value="Genomic_DNA"/>
</dbReference>
<evidence type="ECO:0000256" key="10">
    <source>
        <dbReference type="SAM" id="Coils"/>
    </source>
</evidence>
<keyword evidence="9" id="KW-0961">Cell wall biogenesis/degradation</keyword>
<sequence length="510" mass="57151">MSSGSSLMIWSGWSSGFSSIAALGVSVHLVACIASLMLGMELSLILFSSSSDYHRANRGQPLLLESTIASHGAGGAPRMAMSAAGPPKTMASSSPSSCVHPGRHPIIVRPWPHPNPRELAAAQAIMDRVQLEQRRAFEEEELMNKKQEVIVVTTLGDCKVGQQRERRMQVLLRLGAMANTLACAASRASISWIVMECSNFTNDHQRDTTREVLSRSRATKFALLEPRMDDLASSMALSRRIQSLRSIFLASFIRENKMEGIIVFIDEHSTASLHLFDELQKVARVAAFPAGLARTSPPLHGVFTQRTTFGSAGKLVNGWELSSNSSNTSIVQSVPAHEWTGLAFNSKMLWSEERFSWARVWDEWIMLYPNSTVFGELYGLIRDIKIVEVLGSDEVALSSSKREFFSVEVHEQQDSHQAQSVPKFLLHSVEDSDAIGQGVRKHMNNNNNNINIHINFKNKCDRADLKDDIHKDDQREEKHKEQRDNQEKHNKREDKDEKKTFPYVENVVEL</sequence>
<evidence type="ECO:0000256" key="5">
    <source>
        <dbReference type="ARBA" id="ARBA00022968"/>
    </source>
</evidence>
<reference evidence="12 13" key="1">
    <citation type="journal article" date="2011" name="Science">
        <title>The Selaginella genome identifies genetic changes associated with the evolution of vascular plants.</title>
        <authorList>
            <person name="Banks J.A."/>
            <person name="Nishiyama T."/>
            <person name="Hasebe M."/>
            <person name="Bowman J.L."/>
            <person name="Gribskov M."/>
            <person name="dePamphilis C."/>
            <person name="Albert V.A."/>
            <person name="Aono N."/>
            <person name="Aoyama T."/>
            <person name="Ambrose B.A."/>
            <person name="Ashton N.W."/>
            <person name="Axtell M.J."/>
            <person name="Barker E."/>
            <person name="Barker M.S."/>
            <person name="Bennetzen J.L."/>
            <person name="Bonawitz N.D."/>
            <person name="Chapple C."/>
            <person name="Cheng C."/>
            <person name="Correa L.G."/>
            <person name="Dacre M."/>
            <person name="DeBarry J."/>
            <person name="Dreyer I."/>
            <person name="Elias M."/>
            <person name="Engstrom E.M."/>
            <person name="Estelle M."/>
            <person name="Feng L."/>
            <person name="Finet C."/>
            <person name="Floyd S.K."/>
            <person name="Frommer W.B."/>
            <person name="Fujita T."/>
            <person name="Gramzow L."/>
            <person name="Gutensohn M."/>
            <person name="Harholt J."/>
            <person name="Hattori M."/>
            <person name="Heyl A."/>
            <person name="Hirai T."/>
            <person name="Hiwatashi Y."/>
            <person name="Ishikawa M."/>
            <person name="Iwata M."/>
            <person name="Karol K.G."/>
            <person name="Koehler B."/>
            <person name="Kolukisaoglu U."/>
            <person name="Kubo M."/>
            <person name="Kurata T."/>
            <person name="Lalonde S."/>
            <person name="Li K."/>
            <person name="Li Y."/>
            <person name="Litt A."/>
            <person name="Lyons E."/>
            <person name="Manning G."/>
            <person name="Maruyama T."/>
            <person name="Michael T.P."/>
            <person name="Mikami K."/>
            <person name="Miyazaki S."/>
            <person name="Morinaga S."/>
            <person name="Murata T."/>
            <person name="Mueller-Roeber B."/>
            <person name="Nelson D.R."/>
            <person name="Obara M."/>
            <person name="Oguri Y."/>
            <person name="Olmstead R.G."/>
            <person name="Onodera N."/>
            <person name="Petersen B.L."/>
            <person name="Pils B."/>
            <person name="Prigge M."/>
            <person name="Rensing S.A."/>
            <person name="Riano-Pachon D.M."/>
            <person name="Roberts A.W."/>
            <person name="Sato Y."/>
            <person name="Scheller H.V."/>
            <person name="Schulz B."/>
            <person name="Schulz C."/>
            <person name="Shakirov E.V."/>
            <person name="Shibagaki N."/>
            <person name="Shinohara N."/>
            <person name="Shippen D.E."/>
            <person name="Soerensen I."/>
            <person name="Sotooka R."/>
            <person name="Sugimoto N."/>
            <person name="Sugita M."/>
            <person name="Sumikawa N."/>
            <person name="Tanurdzic M."/>
            <person name="Theissen G."/>
            <person name="Ulvskov P."/>
            <person name="Wakazuki S."/>
            <person name="Weng J.K."/>
            <person name="Willats W.W."/>
            <person name="Wipf D."/>
            <person name="Wolf P.G."/>
            <person name="Yang L."/>
            <person name="Zimmer A.D."/>
            <person name="Zhu Q."/>
            <person name="Mitros T."/>
            <person name="Hellsten U."/>
            <person name="Loque D."/>
            <person name="Otillar R."/>
            <person name="Salamov A."/>
            <person name="Schmutz J."/>
            <person name="Shapiro H."/>
            <person name="Lindquist E."/>
            <person name="Lucas S."/>
            <person name="Rokhsar D."/>
            <person name="Grigoriev I.V."/>
        </authorList>
    </citation>
    <scope>NUCLEOTIDE SEQUENCE [LARGE SCALE GENOMIC DNA]</scope>
</reference>
<keyword evidence="3 9" id="KW-0808">Transferase</keyword>
<organism evidence="13">
    <name type="scientific">Selaginella moellendorffii</name>
    <name type="common">Spikemoss</name>
    <dbReference type="NCBI Taxonomy" id="88036"/>
    <lineage>
        <taxon>Eukaryota</taxon>
        <taxon>Viridiplantae</taxon>
        <taxon>Streptophyta</taxon>
        <taxon>Embryophyta</taxon>
        <taxon>Tracheophyta</taxon>
        <taxon>Lycopodiopsida</taxon>
        <taxon>Selaginellales</taxon>
        <taxon>Selaginellaceae</taxon>
        <taxon>Selaginella</taxon>
    </lineage>
</organism>
<evidence type="ECO:0000256" key="6">
    <source>
        <dbReference type="ARBA" id="ARBA00022989"/>
    </source>
</evidence>
<name>D8RYS5_SELML</name>
<dbReference type="EC" id="2.4.-.-" evidence="9"/>
<dbReference type="HOGENOM" id="CLU_534640_0_0_1"/>
<dbReference type="GO" id="GO:0000139">
    <property type="term" value="C:Golgi membrane"/>
    <property type="evidence" value="ECO:0000318"/>
    <property type="project" value="GO_Central"/>
</dbReference>
<feature type="compositionally biased region" description="Basic and acidic residues" evidence="11">
    <location>
        <begin position="468"/>
        <end position="500"/>
    </location>
</feature>
<dbReference type="Pfam" id="PF03360">
    <property type="entry name" value="Glyco_transf_43"/>
    <property type="match status" value="1"/>
</dbReference>
<comment type="subcellular location">
    <subcellularLocation>
        <location evidence="1 9">Golgi apparatus membrane</location>
        <topology evidence="1 9">Single-pass type II membrane protein</topology>
    </subcellularLocation>
</comment>
<comment type="similarity">
    <text evidence="2 9">Belongs to the glycosyltransferase 43 family.</text>
</comment>
<evidence type="ECO:0000256" key="11">
    <source>
        <dbReference type="SAM" id="MobiDB-lite"/>
    </source>
</evidence>
<proteinExistence type="inferred from homology"/>
<protein>
    <recommendedName>
        <fullName evidence="9">Glycosyltransferases</fullName>
        <ecNumber evidence="9">2.4.-.-</ecNumber>
    </recommendedName>
</protein>
<evidence type="ECO:0000313" key="13">
    <source>
        <dbReference type="Proteomes" id="UP000001514"/>
    </source>
</evidence>
<dbReference type="GO" id="GO:0015018">
    <property type="term" value="F:galactosylgalactosylxylosylprotein 3-beta-glucuronosyltransferase activity"/>
    <property type="evidence" value="ECO:0007669"/>
    <property type="project" value="InterPro"/>
</dbReference>
<evidence type="ECO:0000313" key="12">
    <source>
        <dbReference type="EMBL" id="EFJ22624.1"/>
    </source>
</evidence>
<dbReference type="GO" id="GO:0071555">
    <property type="term" value="P:cell wall organization"/>
    <property type="evidence" value="ECO:0007669"/>
    <property type="project" value="UniProtKB-KW"/>
</dbReference>
<keyword evidence="4" id="KW-0812">Transmembrane</keyword>
<gene>
    <name evidence="12" type="ORF">SELMODRAFT_416278</name>
</gene>
<feature type="coiled-coil region" evidence="10">
    <location>
        <begin position="121"/>
        <end position="148"/>
    </location>
</feature>
<keyword evidence="8" id="KW-0325">Glycoprotein</keyword>
<dbReference type="PANTHER" id="PTHR10896:SF17">
    <property type="entry name" value="BETA-1,4-XYLOSYLTRANSFERASE IRX14H-RELATED"/>
    <property type="match status" value="1"/>
</dbReference>
<dbReference type="eggNOG" id="KOG1476">
    <property type="taxonomic scope" value="Eukaryota"/>
</dbReference>
<keyword evidence="7" id="KW-0472">Membrane</keyword>
<accession>D8RYS5</accession>
<keyword evidence="5 9" id="KW-0735">Signal-anchor</keyword>
<dbReference type="Proteomes" id="UP000001514">
    <property type="component" value="Unassembled WGS sequence"/>
</dbReference>
<dbReference type="Gramene" id="EFJ22624">
    <property type="protein sequence ID" value="EFJ22624"/>
    <property type="gene ID" value="SELMODRAFT_416278"/>
</dbReference>
<keyword evidence="6" id="KW-1133">Transmembrane helix</keyword>
<dbReference type="SUPFAM" id="SSF53448">
    <property type="entry name" value="Nucleotide-diphospho-sugar transferases"/>
    <property type="match status" value="1"/>
</dbReference>
<comment type="function">
    <text evidence="9">Involved in the synthesis of glucuronoxylan hemicellulose in secondary cell walls.</text>
</comment>
<evidence type="ECO:0000256" key="2">
    <source>
        <dbReference type="ARBA" id="ARBA00007706"/>
    </source>
</evidence>
<dbReference type="PANTHER" id="PTHR10896">
    <property type="entry name" value="GALACTOSYLGALACTOSYLXYLOSYLPROTEIN 3-BETA-GLUCURONOSYLTRANSFERASE BETA-1,3-GLUCURONYLTRANSFERASE"/>
    <property type="match status" value="1"/>
</dbReference>
<feature type="region of interest" description="Disordered" evidence="11">
    <location>
        <begin position="75"/>
        <end position="96"/>
    </location>
</feature>
<feature type="region of interest" description="Disordered" evidence="11">
    <location>
        <begin position="468"/>
        <end position="510"/>
    </location>
</feature>
<keyword evidence="10" id="KW-0175">Coiled coil</keyword>
<dbReference type="GO" id="GO:0009834">
    <property type="term" value="P:plant-type secondary cell wall biogenesis"/>
    <property type="evidence" value="ECO:0000318"/>
    <property type="project" value="GO_Central"/>
</dbReference>
<evidence type="ECO:0000256" key="7">
    <source>
        <dbReference type="ARBA" id="ARBA00023136"/>
    </source>
</evidence>
<evidence type="ECO:0000256" key="1">
    <source>
        <dbReference type="ARBA" id="ARBA00004323"/>
    </source>
</evidence>
<keyword evidence="13" id="KW-1185">Reference proteome</keyword>
<dbReference type="GO" id="GO:0010417">
    <property type="term" value="P:glucuronoxylan biosynthetic process"/>
    <property type="evidence" value="ECO:0000318"/>
    <property type="project" value="GO_Central"/>
</dbReference>
<keyword evidence="9" id="KW-0333">Golgi apparatus</keyword>
<dbReference type="KEGG" id="smo:SELMODRAFT_416278"/>
<dbReference type="Gene3D" id="3.90.550.10">
    <property type="entry name" value="Spore Coat Polysaccharide Biosynthesis Protein SpsA, Chain A"/>
    <property type="match status" value="1"/>
</dbReference>
<dbReference type="InterPro" id="IPR005027">
    <property type="entry name" value="Glyco_trans_43"/>
</dbReference>
<dbReference type="InParanoid" id="D8RYS5"/>